<accession>A0A3G1KVF6</accession>
<dbReference type="OrthoDB" id="9809406at2"/>
<sequence length="333" mass="35945">MLPEKKMLMRRMGLIIALILVLFILGGCTIKKELSPDAEDSAGSTQERAKSQDRTAFLVKDQGTVLVYFATPDGKNLVPVTLSINPTKEAAKVAVEKLLAGPENDFSSGTIPEETKLLDIYLQGRTGYVDLTEEITKIPKEKAEQAVNALVLTLTEFAQVDDVQILVAGQIVPKLGPVDISKPIKRPNLINAYGEPGEDGVKVFFSDANAMYVVPVTVKGDKKNLPLSALKRLIAGPPEESGLFPTIWPGTSVKNLQVEDGVATVDFNAKVLGYGGGTTAESMLVNSVVLTLTQFENIEAVQFLVEGKKMEYFPEGTDVSSPIPAPQKINFVP</sequence>
<dbReference type="SMART" id="SM00909">
    <property type="entry name" value="Germane"/>
    <property type="match status" value="2"/>
</dbReference>
<dbReference type="Proteomes" id="UP000323521">
    <property type="component" value="Chromosome"/>
</dbReference>
<name>A0A3G1KVF6_FORW1</name>
<feature type="domain" description="GerMN" evidence="1">
    <location>
        <begin position="226"/>
        <end position="314"/>
    </location>
</feature>
<evidence type="ECO:0000313" key="2">
    <source>
        <dbReference type="EMBL" id="ATW26387.1"/>
    </source>
</evidence>
<protein>
    <recommendedName>
        <fullName evidence="1">GerMN domain-containing protein</fullName>
    </recommendedName>
</protein>
<dbReference type="AlphaFoldDB" id="A0A3G1KVF6"/>
<proteinExistence type="predicted"/>
<reference evidence="2 3" key="1">
    <citation type="submission" date="2016-10" db="EMBL/GenBank/DDBJ databases">
        <title>Complete Genome Sequence of Peptococcaceae strain DCMF.</title>
        <authorList>
            <person name="Edwards R.J."/>
            <person name="Holland S.I."/>
            <person name="Deshpande N.P."/>
            <person name="Wong Y.K."/>
            <person name="Ertan H."/>
            <person name="Manefield M."/>
            <person name="Russell T.L."/>
            <person name="Lee M.J."/>
        </authorList>
    </citation>
    <scope>NUCLEOTIDE SEQUENCE [LARGE SCALE GENOMIC DNA]</scope>
    <source>
        <strain evidence="2 3">DCMF</strain>
    </source>
</reference>
<dbReference type="KEGG" id="fwa:DCMF_17945"/>
<gene>
    <name evidence="2" type="ORF">DCMF_17945</name>
</gene>
<dbReference type="Pfam" id="PF10646">
    <property type="entry name" value="Germane"/>
    <property type="match status" value="2"/>
</dbReference>
<evidence type="ECO:0000259" key="1">
    <source>
        <dbReference type="SMART" id="SM00909"/>
    </source>
</evidence>
<organism evidence="2 3">
    <name type="scientific">Formimonas warabiya</name>
    <dbReference type="NCBI Taxonomy" id="1761012"/>
    <lineage>
        <taxon>Bacteria</taxon>
        <taxon>Bacillati</taxon>
        <taxon>Bacillota</taxon>
        <taxon>Clostridia</taxon>
        <taxon>Eubacteriales</taxon>
        <taxon>Peptococcaceae</taxon>
        <taxon>Candidatus Formimonas</taxon>
    </lineage>
</organism>
<dbReference type="InterPro" id="IPR019606">
    <property type="entry name" value="GerMN"/>
</dbReference>
<evidence type="ECO:0000313" key="3">
    <source>
        <dbReference type="Proteomes" id="UP000323521"/>
    </source>
</evidence>
<feature type="domain" description="GerMN" evidence="1">
    <location>
        <begin position="91"/>
        <end position="176"/>
    </location>
</feature>
<dbReference type="PROSITE" id="PS51257">
    <property type="entry name" value="PROKAR_LIPOPROTEIN"/>
    <property type="match status" value="1"/>
</dbReference>
<keyword evidence="3" id="KW-1185">Reference proteome</keyword>
<dbReference type="RefSeq" id="WP_148135697.1">
    <property type="nucleotide sequence ID" value="NZ_CP017634.1"/>
</dbReference>
<dbReference type="EMBL" id="CP017634">
    <property type="protein sequence ID" value="ATW26387.1"/>
    <property type="molecule type" value="Genomic_DNA"/>
</dbReference>